<dbReference type="Proteomes" id="UP000190256">
    <property type="component" value="Unassembled WGS sequence"/>
</dbReference>
<dbReference type="NCBIfam" id="TIGR02536">
    <property type="entry name" value="eut_hyp"/>
    <property type="match status" value="1"/>
</dbReference>
<proteinExistence type="predicted"/>
<gene>
    <name evidence="1" type="ORF">BS638_03905</name>
</gene>
<accession>A0A1S9IFT2</accession>
<comment type="caution">
    <text evidence="1">The sequence shown here is derived from an EMBL/GenBank/DDBJ whole genome shotgun (WGS) entry which is preliminary data.</text>
</comment>
<dbReference type="STRING" id="1962263.BS637_02860"/>
<dbReference type="OrthoDB" id="6197337at2"/>
<dbReference type="RefSeq" id="WP_078054465.1">
    <property type="nucleotide sequence ID" value="NZ_JADPGM010000001.1"/>
</dbReference>
<dbReference type="PIRSF" id="PIRSF034981">
    <property type="entry name" value="Eut_put"/>
    <property type="match status" value="1"/>
</dbReference>
<name>A0A1S9IFT2_9CLOT</name>
<dbReference type="AlphaFoldDB" id="A0A1S9IFT2"/>
<protein>
    <recommendedName>
        <fullName evidence="3">Ethanolamine utilization protein</fullName>
    </recommendedName>
</protein>
<evidence type="ECO:0000313" key="1">
    <source>
        <dbReference type="EMBL" id="OOO69181.1"/>
    </source>
</evidence>
<organism evidence="1 2">
    <name type="scientific">Clostridium tepidum</name>
    <dbReference type="NCBI Taxonomy" id="1962263"/>
    <lineage>
        <taxon>Bacteria</taxon>
        <taxon>Bacillati</taxon>
        <taxon>Bacillota</taxon>
        <taxon>Clostridia</taxon>
        <taxon>Eubacteriales</taxon>
        <taxon>Clostridiaceae</taxon>
        <taxon>Clostridium</taxon>
    </lineage>
</organism>
<dbReference type="InterPro" id="IPR013372">
    <property type="entry name" value="Eut_put"/>
</dbReference>
<evidence type="ECO:0008006" key="3">
    <source>
        <dbReference type="Google" id="ProtNLM"/>
    </source>
</evidence>
<evidence type="ECO:0000313" key="2">
    <source>
        <dbReference type="Proteomes" id="UP000190256"/>
    </source>
</evidence>
<sequence length="227" mass="26639">MDFEKLVDMITKEVAKRLSDLNFKDENIKKERVVILATTPYKEIEENLNKKYDIRYFDESIKDCDRIIIPRTCIKLFSNLANGICSEQMDKFLSIMLLKGKKVYMMEDGIEYKKYKQRAPKALWNMYVGFEEKIKTFGINIISSLDEIESNINKEKSLDESNKKISNLVSNNNEEKFLFKGKKLITESDLRKIYMKGVKEISIDKKALITPLASDFIRIHQLIIKRV</sequence>
<reference evidence="1 2" key="1">
    <citation type="submission" date="2016-12" db="EMBL/GenBank/DDBJ databases">
        <title>Clostridium tepidum sp. nov., a close relative of Clostridium sporogenes and Clostridium botulinum Group I.</title>
        <authorList>
            <person name="Dobritsa A.P."/>
            <person name="Kutumbaka K.K."/>
            <person name="Werner K."/>
            <person name="Wiedmann M."/>
            <person name="Asmus A."/>
            <person name="Samadpour M."/>
        </authorList>
    </citation>
    <scope>NUCLEOTIDE SEQUENCE [LARGE SCALE GENOMIC DNA]</scope>
    <source>
        <strain evidence="1 2">IEH 97212</strain>
    </source>
</reference>
<dbReference type="EMBL" id="MRAE01000006">
    <property type="protein sequence ID" value="OOO69181.1"/>
    <property type="molecule type" value="Genomic_DNA"/>
</dbReference>